<dbReference type="InterPro" id="IPR036837">
    <property type="entry name" value="Cation_efflux_CTD_sf"/>
</dbReference>
<dbReference type="InterPro" id="IPR040177">
    <property type="entry name" value="SLC30A9"/>
</dbReference>
<dbReference type="PATRIC" id="fig|1666911.3.peg.5446"/>
<dbReference type="InterPro" id="IPR058533">
    <property type="entry name" value="Cation_efflux_TM"/>
</dbReference>
<dbReference type="Gene3D" id="1.20.1510.10">
    <property type="entry name" value="Cation efflux protein transmembrane domain"/>
    <property type="match status" value="1"/>
</dbReference>
<organism evidence="8 9">
    <name type="scientific">Phormidesmis priestleyi Ana</name>
    <dbReference type="NCBI Taxonomy" id="1666911"/>
    <lineage>
        <taxon>Bacteria</taxon>
        <taxon>Bacillati</taxon>
        <taxon>Cyanobacteriota</taxon>
        <taxon>Cyanophyceae</taxon>
        <taxon>Leptolyngbyales</taxon>
        <taxon>Leptolyngbyaceae</taxon>
        <taxon>Phormidesmis</taxon>
    </lineage>
</organism>
<dbReference type="PANTHER" id="PTHR13414:SF9">
    <property type="entry name" value="PROTON-COUPLED ZINC ANTIPORTER SLC30A9, MITOCHONDRIAL"/>
    <property type="match status" value="1"/>
</dbReference>
<protein>
    <submittedName>
        <fullName evidence="8">Putative Co/Zn/Cd cation transporter</fullName>
    </submittedName>
</protein>
<evidence type="ECO:0000313" key="8">
    <source>
        <dbReference type="EMBL" id="KPQ31696.1"/>
    </source>
</evidence>
<dbReference type="Proteomes" id="UP000050465">
    <property type="component" value="Unassembled WGS sequence"/>
</dbReference>
<dbReference type="InterPro" id="IPR027469">
    <property type="entry name" value="Cation_efflux_TMD_sf"/>
</dbReference>
<comment type="caution">
    <text evidence="8">The sequence shown here is derived from an EMBL/GenBank/DDBJ whole genome shotgun (WGS) entry which is preliminary data.</text>
</comment>
<accession>A0A0P7ZPV8</accession>
<dbReference type="InterPro" id="IPR002524">
    <property type="entry name" value="Cation_efflux"/>
</dbReference>
<dbReference type="GO" id="GO:0016020">
    <property type="term" value="C:membrane"/>
    <property type="evidence" value="ECO:0007669"/>
    <property type="project" value="UniProtKB-SubCell"/>
</dbReference>
<evidence type="ECO:0000256" key="2">
    <source>
        <dbReference type="ARBA" id="ARBA00022448"/>
    </source>
</evidence>
<dbReference type="GO" id="GO:0008324">
    <property type="term" value="F:monoatomic cation transmembrane transporter activity"/>
    <property type="evidence" value="ECO:0007669"/>
    <property type="project" value="InterPro"/>
</dbReference>
<name>A0A0P7ZPV8_9CYAN</name>
<dbReference type="Pfam" id="PF01545">
    <property type="entry name" value="Cation_efflux"/>
    <property type="match status" value="1"/>
</dbReference>
<feature type="transmembrane region" description="Helical" evidence="6">
    <location>
        <begin position="113"/>
        <end position="134"/>
    </location>
</feature>
<evidence type="ECO:0000256" key="4">
    <source>
        <dbReference type="ARBA" id="ARBA00022989"/>
    </source>
</evidence>
<feature type="transmembrane region" description="Helical" evidence="6">
    <location>
        <begin position="76"/>
        <end position="101"/>
    </location>
</feature>
<dbReference type="NCBIfam" id="TIGR01297">
    <property type="entry name" value="CDF"/>
    <property type="match status" value="1"/>
</dbReference>
<reference evidence="8 9" key="1">
    <citation type="submission" date="2015-09" db="EMBL/GenBank/DDBJ databases">
        <title>Identification and resolution of microdiversity through metagenomic sequencing of parallel consortia.</title>
        <authorList>
            <person name="Nelson W.C."/>
            <person name="Romine M.F."/>
            <person name="Lindemann S.R."/>
        </authorList>
    </citation>
    <scope>NUCLEOTIDE SEQUENCE [LARGE SCALE GENOMIC DNA]</scope>
    <source>
        <strain evidence="8">Ana</strain>
    </source>
</reference>
<dbReference type="PANTHER" id="PTHR13414">
    <property type="entry name" value="HUEL-CATION TRANSPORTER"/>
    <property type="match status" value="1"/>
</dbReference>
<dbReference type="SUPFAM" id="SSF160240">
    <property type="entry name" value="Cation efflux protein cytoplasmic domain-like"/>
    <property type="match status" value="1"/>
</dbReference>
<dbReference type="AlphaFoldDB" id="A0A0P7ZPV8"/>
<gene>
    <name evidence="8" type="ORF">HLUCCA11_23210</name>
</gene>
<keyword evidence="4 6" id="KW-1133">Transmembrane helix</keyword>
<evidence type="ECO:0000256" key="5">
    <source>
        <dbReference type="ARBA" id="ARBA00023136"/>
    </source>
</evidence>
<evidence type="ECO:0000259" key="7">
    <source>
        <dbReference type="Pfam" id="PF01545"/>
    </source>
</evidence>
<dbReference type="EMBL" id="LJZR01000088">
    <property type="protein sequence ID" value="KPQ31696.1"/>
    <property type="molecule type" value="Genomic_DNA"/>
</dbReference>
<dbReference type="SUPFAM" id="SSF161111">
    <property type="entry name" value="Cation efflux protein transmembrane domain-like"/>
    <property type="match status" value="1"/>
</dbReference>
<keyword evidence="3 6" id="KW-0812">Transmembrane</keyword>
<comment type="subcellular location">
    <subcellularLocation>
        <location evidence="1">Membrane</location>
        <topology evidence="1">Multi-pass membrane protein</topology>
    </subcellularLocation>
</comment>
<evidence type="ECO:0000256" key="6">
    <source>
        <dbReference type="SAM" id="Phobius"/>
    </source>
</evidence>
<keyword evidence="2" id="KW-0813">Transport</keyword>
<feature type="transmembrane region" description="Helical" evidence="6">
    <location>
        <begin position="195"/>
        <end position="213"/>
    </location>
</feature>
<keyword evidence="5 6" id="KW-0472">Membrane</keyword>
<feature type="domain" description="Cation efflux protein transmembrane" evidence="7">
    <location>
        <begin position="11"/>
        <end position="219"/>
    </location>
</feature>
<sequence length="307" mass="32570">MSTSASKTAIYAAMAANIAIGIAKFVGASISGSSAMLSEGIHSVVDSVNELLLLYGLKQSEAPPDEQFPLGRSQELYFWSLMVAVLIFALGGGVSVLQGIRSLHEETVASNPLVSYCVLVAAAVFEGAALAVSIREFKKTQENSETALWRAIALSKDPGAFIVIVEDSAALVGLAIAFLGVWFSEKTGDPVYDAIASMSIGALLTVVAIALVAKTKSLLIGESAAPETRESIKAIVRSDEAVSAMEAPITLHLGPQDVLLALNIEFKNNLAADEIEEAVRRIETEIRQTHEEVKRIFIEAASVRPGR</sequence>
<evidence type="ECO:0000256" key="1">
    <source>
        <dbReference type="ARBA" id="ARBA00004141"/>
    </source>
</evidence>
<evidence type="ECO:0000313" key="9">
    <source>
        <dbReference type="Proteomes" id="UP000050465"/>
    </source>
</evidence>
<dbReference type="GO" id="GO:0006829">
    <property type="term" value="P:zinc ion transport"/>
    <property type="evidence" value="ECO:0007669"/>
    <property type="project" value="InterPro"/>
</dbReference>
<proteinExistence type="predicted"/>
<evidence type="ECO:0000256" key="3">
    <source>
        <dbReference type="ARBA" id="ARBA00022692"/>
    </source>
</evidence>
<feature type="transmembrane region" description="Helical" evidence="6">
    <location>
        <begin position="160"/>
        <end position="183"/>
    </location>
</feature>
<dbReference type="STRING" id="1666911.HLUCCA11_23210"/>